<keyword evidence="5" id="KW-0472">Membrane</keyword>
<evidence type="ECO:0000313" key="7">
    <source>
        <dbReference type="Proteomes" id="UP000287394"/>
    </source>
</evidence>
<dbReference type="InterPro" id="IPR001851">
    <property type="entry name" value="ABC_transp_permease"/>
</dbReference>
<name>A0A402D3R4_9BACT</name>
<evidence type="ECO:0000256" key="5">
    <source>
        <dbReference type="ARBA" id="ARBA00023136"/>
    </source>
</evidence>
<dbReference type="GO" id="GO:0015658">
    <property type="term" value="F:branched-chain amino acid transmembrane transporter activity"/>
    <property type="evidence" value="ECO:0007669"/>
    <property type="project" value="InterPro"/>
</dbReference>
<keyword evidence="4" id="KW-1133">Transmembrane helix</keyword>
<keyword evidence="7" id="KW-1185">Reference proteome</keyword>
<gene>
    <name evidence="6" type="ORF">CCAX7_39120</name>
</gene>
<dbReference type="EMBL" id="AP025739">
    <property type="protein sequence ID" value="BDI31861.1"/>
    <property type="molecule type" value="Genomic_DNA"/>
</dbReference>
<dbReference type="InterPro" id="IPR043428">
    <property type="entry name" value="LivM-like"/>
</dbReference>
<dbReference type="KEGG" id="ccot:CCAX7_39120"/>
<dbReference type="Pfam" id="PF02653">
    <property type="entry name" value="BPD_transp_2"/>
    <property type="match status" value="1"/>
</dbReference>
<evidence type="ECO:0000256" key="4">
    <source>
        <dbReference type="ARBA" id="ARBA00022989"/>
    </source>
</evidence>
<dbReference type="RefSeq" id="WP_218025735.1">
    <property type="nucleotide sequence ID" value="NZ_AP025739.1"/>
</dbReference>
<evidence type="ECO:0000313" key="6">
    <source>
        <dbReference type="EMBL" id="BDI31861.1"/>
    </source>
</evidence>
<reference evidence="6 7" key="1">
    <citation type="journal article" date="2019" name="Int. J. Syst. Evol. Microbiol.">
        <title>Capsulimonas corticalis gen. nov., sp. nov., an aerobic capsulated bacterium, of a novel bacterial order, Capsulimonadales ord. nov., of the class Armatimonadia of the phylum Armatimonadetes.</title>
        <authorList>
            <person name="Li J."/>
            <person name="Kudo C."/>
            <person name="Tonouchi A."/>
        </authorList>
    </citation>
    <scope>NUCLEOTIDE SEQUENCE [LARGE SCALE GENOMIC DNA]</scope>
    <source>
        <strain evidence="6 7">AX-7</strain>
    </source>
</reference>
<dbReference type="Proteomes" id="UP000287394">
    <property type="component" value="Chromosome"/>
</dbReference>
<evidence type="ECO:0000256" key="2">
    <source>
        <dbReference type="ARBA" id="ARBA00022475"/>
    </source>
</evidence>
<evidence type="ECO:0000256" key="1">
    <source>
        <dbReference type="ARBA" id="ARBA00004651"/>
    </source>
</evidence>
<keyword evidence="3" id="KW-0812">Transmembrane</keyword>
<accession>A0A402D3R4</accession>
<proteinExistence type="predicted"/>
<dbReference type="PANTHER" id="PTHR30482">
    <property type="entry name" value="HIGH-AFFINITY BRANCHED-CHAIN AMINO ACID TRANSPORT SYSTEM PERMEASE"/>
    <property type="match status" value="1"/>
</dbReference>
<comment type="subcellular location">
    <subcellularLocation>
        <location evidence="1">Cell membrane</location>
        <topology evidence="1">Multi-pass membrane protein</topology>
    </subcellularLocation>
</comment>
<organism evidence="6 7">
    <name type="scientific">Capsulimonas corticalis</name>
    <dbReference type="NCBI Taxonomy" id="2219043"/>
    <lineage>
        <taxon>Bacteria</taxon>
        <taxon>Bacillati</taxon>
        <taxon>Armatimonadota</taxon>
        <taxon>Armatimonadia</taxon>
        <taxon>Capsulimonadales</taxon>
        <taxon>Capsulimonadaceae</taxon>
        <taxon>Capsulimonas</taxon>
    </lineage>
</organism>
<dbReference type="PANTHER" id="PTHR30482:SF10">
    <property type="entry name" value="HIGH-AFFINITY BRANCHED-CHAIN AMINO ACID TRANSPORT PROTEIN BRAE"/>
    <property type="match status" value="1"/>
</dbReference>
<dbReference type="AlphaFoldDB" id="A0A402D3R4"/>
<dbReference type="GO" id="GO:0005886">
    <property type="term" value="C:plasma membrane"/>
    <property type="evidence" value="ECO:0007669"/>
    <property type="project" value="UniProtKB-SubCell"/>
</dbReference>
<evidence type="ECO:0000256" key="3">
    <source>
        <dbReference type="ARBA" id="ARBA00022692"/>
    </source>
</evidence>
<sequence>MPDAIKKLPPLVRHLIAIVVIGAALMAVNGFVEGPKFGQYRESILIFCGINIVLAVALNIVNGFTGQFSLGHIGFYAIGAYVTAAFSTYGHARFFPGLPIDGSSPSIAHEIVPVFVLTTVAGLAAAAAGLVVGLPSLRLRGDYLAIITLGFAQIIQVIIRNIKAVDGATSFNGITRGDTTILTPHLTNFLWVYVAVAVILWVAYSLRFSTHGLAFLAVRDDEIAAESMGINTTRYKVIAFLISAYFTGVAGSLFALYLPSLSNDQFSFVRSIDILVMVVLGGLGSISGVTIAAVLLTTLPEVLRSVDEYRLVIYPLLLILLMLTRPQGIFGRDEVSKTWLKGQWGALRGVFRKPSPSVPLPPG</sequence>
<keyword evidence="2" id="KW-1003">Cell membrane</keyword>
<dbReference type="CDD" id="cd06581">
    <property type="entry name" value="TM_PBP1_LivM_like"/>
    <property type="match status" value="1"/>
</dbReference>
<protein>
    <submittedName>
        <fullName evidence="6">Branched-chain amino acid ABC transporter permease</fullName>
    </submittedName>
</protein>